<evidence type="ECO:0000256" key="2">
    <source>
        <dbReference type="ARBA" id="ARBA00023027"/>
    </source>
</evidence>
<gene>
    <name evidence="4" type="ORF">GAYE_SCF35G5089</name>
</gene>
<organism evidence="4 5">
    <name type="scientific">Galdieria yellowstonensis</name>
    <dbReference type="NCBI Taxonomy" id="3028027"/>
    <lineage>
        <taxon>Eukaryota</taxon>
        <taxon>Rhodophyta</taxon>
        <taxon>Bangiophyceae</taxon>
        <taxon>Galdieriales</taxon>
        <taxon>Galdieriaceae</taxon>
        <taxon>Galdieria</taxon>
    </lineage>
</organism>
<dbReference type="PANTHER" id="PTHR43574">
    <property type="entry name" value="EPIMERASE-RELATED"/>
    <property type="match status" value="1"/>
</dbReference>
<name>A0AAV9IIA9_9RHOD</name>
<keyword evidence="2" id="KW-0520">NAD</keyword>
<dbReference type="AlphaFoldDB" id="A0AAV9IIA9"/>
<evidence type="ECO:0000259" key="3">
    <source>
        <dbReference type="Pfam" id="PF01370"/>
    </source>
</evidence>
<evidence type="ECO:0000313" key="5">
    <source>
        <dbReference type="Proteomes" id="UP001300502"/>
    </source>
</evidence>
<dbReference type="Gene3D" id="3.40.50.720">
    <property type="entry name" value="NAD(P)-binding Rossmann-like Domain"/>
    <property type="match status" value="1"/>
</dbReference>
<dbReference type="Proteomes" id="UP001300502">
    <property type="component" value="Unassembled WGS sequence"/>
</dbReference>
<dbReference type="EMBL" id="JANCYU010000048">
    <property type="protein sequence ID" value="KAK4527167.1"/>
    <property type="molecule type" value="Genomic_DNA"/>
</dbReference>
<reference evidence="4 5" key="1">
    <citation type="submission" date="2022-07" db="EMBL/GenBank/DDBJ databases">
        <title>Genome-wide signatures of adaptation to extreme environments.</title>
        <authorList>
            <person name="Cho C.H."/>
            <person name="Yoon H.S."/>
        </authorList>
    </citation>
    <scope>NUCLEOTIDE SEQUENCE [LARGE SCALE GENOMIC DNA]</scope>
    <source>
        <strain evidence="4 5">108.79 E11</strain>
    </source>
</reference>
<dbReference type="InterPro" id="IPR001509">
    <property type="entry name" value="Epimerase_deHydtase"/>
</dbReference>
<dbReference type="Pfam" id="PF01370">
    <property type="entry name" value="Epimerase"/>
    <property type="match status" value="1"/>
</dbReference>
<dbReference type="SUPFAM" id="SSF51735">
    <property type="entry name" value="NAD(P)-binding Rossmann-fold domains"/>
    <property type="match status" value="1"/>
</dbReference>
<protein>
    <recommendedName>
        <fullName evidence="3">NAD-dependent epimerase/dehydratase domain-containing protein</fullName>
    </recommendedName>
</protein>
<evidence type="ECO:0000313" key="4">
    <source>
        <dbReference type="EMBL" id="KAK4527167.1"/>
    </source>
</evidence>
<comment type="similarity">
    <text evidence="1">Belongs to the NAD(P)-dependent epimerase/dehydratase family.</text>
</comment>
<dbReference type="InterPro" id="IPR036291">
    <property type="entry name" value="NAD(P)-bd_dom_sf"/>
</dbReference>
<feature type="domain" description="NAD-dependent epimerase/dehydratase" evidence="3">
    <location>
        <begin position="49"/>
        <end position="206"/>
    </location>
</feature>
<keyword evidence="5" id="KW-1185">Reference proteome</keyword>
<comment type="caution">
    <text evidence="4">The sequence shown here is derived from an EMBL/GenBank/DDBJ whole genome shotgun (WGS) entry which is preliminary data.</text>
</comment>
<proteinExistence type="inferred from homology"/>
<accession>A0AAV9IIA9</accession>
<evidence type="ECO:0000256" key="1">
    <source>
        <dbReference type="ARBA" id="ARBA00007637"/>
    </source>
</evidence>
<sequence length="372" mass="42897">MWNRKSCFLLFPRFKLIGKANKFVNKSSFTCCCHKAKVEDRHLFIFGLGYLGKALAVQLVRQGWKVTGTKRTESVEKEILESGVEVIPFDTESSDDWNETLLQKLNLATHLLVCIPANQRGDPLLSKLGLPNLQKHRIRWVGYISSTLVYEASDSMSWIDENAPLAIQTKKASYYIAAEEQWKRWTKDCNIRLMIFRLSALYGPSRSALDTLLRMQSIGWNIKEFFESSSFAGDVMVSRIHQMDACEKIATSMLLEWTMPGNLCIVNLSDNLPCTRAECFDYAFQLLDEDTIKAWRALHKIKGDEDLFTVERSWKEVGKQMRTRITEHKKGKRILNQKLKALFGESLYFPTFFQGLLQVKNDILRRSLSEEP</sequence>